<proteinExistence type="predicted"/>
<keyword evidence="3" id="KW-1185">Reference proteome</keyword>
<gene>
    <name evidence="2" type="ORF">EC9_51230</name>
</gene>
<dbReference type="EMBL" id="CP036261">
    <property type="protein sequence ID" value="QDS90905.1"/>
    <property type="molecule type" value="Genomic_DNA"/>
</dbReference>
<name>A0A517M7R7_9BACT</name>
<feature type="region of interest" description="Disordered" evidence="1">
    <location>
        <begin position="29"/>
        <end position="60"/>
    </location>
</feature>
<dbReference type="KEGG" id="ruv:EC9_51230"/>
<accession>A0A517M7R7</accession>
<sequence>MCAPVGGGLRFRDSVTGGVRYAQTTGYLLGPRCGPRSMRTQSRRERRSLRAQSGKGHRSTHTIRLKPLVQHLHQMHDI</sequence>
<organism evidence="2 3">
    <name type="scientific">Rosistilla ulvae</name>
    <dbReference type="NCBI Taxonomy" id="1930277"/>
    <lineage>
        <taxon>Bacteria</taxon>
        <taxon>Pseudomonadati</taxon>
        <taxon>Planctomycetota</taxon>
        <taxon>Planctomycetia</taxon>
        <taxon>Pirellulales</taxon>
        <taxon>Pirellulaceae</taxon>
        <taxon>Rosistilla</taxon>
    </lineage>
</organism>
<feature type="compositionally biased region" description="Basic residues" evidence="1">
    <location>
        <begin position="44"/>
        <end position="60"/>
    </location>
</feature>
<dbReference type="AlphaFoldDB" id="A0A517M7R7"/>
<protein>
    <submittedName>
        <fullName evidence="2">Uncharacterized protein</fullName>
    </submittedName>
</protein>
<reference evidence="2 3" key="1">
    <citation type="submission" date="2019-02" db="EMBL/GenBank/DDBJ databases">
        <title>Deep-cultivation of Planctomycetes and their phenomic and genomic characterization uncovers novel biology.</title>
        <authorList>
            <person name="Wiegand S."/>
            <person name="Jogler M."/>
            <person name="Boedeker C."/>
            <person name="Pinto D."/>
            <person name="Vollmers J."/>
            <person name="Rivas-Marin E."/>
            <person name="Kohn T."/>
            <person name="Peeters S.H."/>
            <person name="Heuer A."/>
            <person name="Rast P."/>
            <person name="Oberbeckmann S."/>
            <person name="Bunk B."/>
            <person name="Jeske O."/>
            <person name="Meyerdierks A."/>
            <person name="Storesund J.E."/>
            <person name="Kallscheuer N."/>
            <person name="Luecker S."/>
            <person name="Lage O.M."/>
            <person name="Pohl T."/>
            <person name="Merkel B.J."/>
            <person name="Hornburger P."/>
            <person name="Mueller R.-W."/>
            <person name="Bruemmer F."/>
            <person name="Labrenz M."/>
            <person name="Spormann A.M."/>
            <person name="Op den Camp H."/>
            <person name="Overmann J."/>
            <person name="Amann R."/>
            <person name="Jetten M.S.M."/>
            <person name="Mascher T."/>
            <person name="Medema M.H."/>
            <person name="Devos D.P."/>
            <person name="Kaster A.-K."/>
            <person name="Ovreas L."/>
            <person name="Rohde M."/>
            <person name="Galperin M.Y."/>
            <person name="Jogler C."/>
        </authorList>
    </citation>
    <scope>NUCLEOTIDE SEQUENCE [LARGE SCALE GENOMIC DNA]</scope>
    <source>
        <strain evidence="2 3">EC9</strain>
    </source>
</reference>
<evidence type="ECO:0000313" key="2">
    <source>
        <dbReference type="EMBL" id="QDS90905.1"/>
    </source>
</evidence>
<evidence type="ECO:0000256" key="1">
    <source>
        <dbReference type="SAM" id="MobiDB-lite"/>
    </source>
</evidence>
<dbReference type="Proteomes" id="UP000319557">
    <property type="component" value="Chromosome"/>
</dbReference>
<evidence type="ECO:0000313" key="3">
    <source>
        <dbReference type="Proteomes" id="UP000319557"/>
    </source>
</evidence>